<dbReference type="Proteomes" id="UP000836387">
    <property type="component" value="Unassembled WGS sequence"/>
</dbReference>
<comment type="caution">
    <text evidence="1">The sequence shown here is derived from an EMBL/GenBank/DDBJ whole genome shotgun (WGS) entry which is preliminary data.</text>
</comment>
<name>A0ACA9U5L1_BIOOC</name>
<keyword evidence="2" id="KW-1185">Reference proteome</keyword>
<reference evidence="1" key="2">
    <citation type="submission" date="2021-10" db="EMBL/GenBank/DDBJ databases">
        <authorList>
            <person name="Piombo E."/>
        </authorList>
    </citation>
    <scope>NUCLEOTIDE SEQUENCE</scope>
</reference>
<accession>A0ACA9U5L1</accession>
<protein>
    <submittedName>
        <fullName evidence="1">Uncharacterized protein</fullName>
    </submittedName>
</protein>
<evidence type="ECO:0000313" key="1">
    <source>
        <dbReference type="EMBL" id="CAG9948615.1"/>
    </source>
</evidence>
<evidence type="ECO:0000313" key="2">
    <source>
        <dbReference type="Proteomes" id="UP000836387"/>
    </source>
</evidence>
<dbReference type="EMBL" id="CADEHS020000026">
    <property type="protein sequence ID" value="CAG9948615.1"/>
    <property type="molecule type" value="Genomic_DNA"/>
</dbReference>
<proteinExistence type="predicted"/>
<gene>
    <name evidence="1" type="ORF">CRV2_00015806</name>
</gene>
<sequence length="541" mass="60362">MPPASSSRVKEPKLPTIGSLYDKLNYGDRICERRPERKGMLKNSIKTFDTSHGNKYQKPRSTNDLNKRVYKDSMSQMASDFLKEEGPRLWPNDHSDTGLYEGTLVWPNNKVKLKNDKMRKRQSGHRPRGAGSSTMEIDDDEPDNTPVTPRRRSPMSQQLQLPGNVQTTPQSATTHPATVEEEDPFASGGEDAEAAQRRDGGRPKQPLPRAVPSTTLIAPRRPASTGHSPLGTTSSRSNVDGRNTASSLTEGNLHVHNSSAPSLNNSHSREVDVISDDDEFMPPLEEIFSSPDRGQSNRKGKGKEIEKERRKEMPPPRLPAERAVPATDPDQGNQQSWSRQAASSMSRFPSVQRGTSVFSTVECGRAPSLRPRAPEASMEGVIDEVTRPSVETDDLQQMSEGRDGGGTPRKSPLEPEIWFRAIVSRKPPVEESWKPNGKFSDKTLAELKKELPFNFDDGDVVGLKFTLKSHEGMRIVETIDHNNRHDLQHLKRVFGERIREAMKESIGGDRGPITFDMEIETVKCSRARTIGREESLAPLLW</sequence>
<organism evidence="1 2">
    <name type="scientific">Clonostachys rosea f. rosea IK726</name>
    <dbReference type="NCBI Taxonomy" id="1349383"/>
    <lineage>
        <taxon>Eukaryota</taxon>
        <taxon>Fungi</taxon>
        <taxon>Dikarya</taxon>
        <taxon>Ascomycota</taxon>
        <taxon>Pezizomycotina</taxon>
        <taxon>Sordariomycetes</taxon>
        <taxon>Hypocreomycetidae</taxon>
        <taxon>Hypocreales</taxon>
        <taxon>Bionectriaceae</taxon>
        <taxon>Clonostachys</taxon>
    </lineage>
</organism>
<reference evidence="1" key="1">
    <citation type="submission" date="2020-04" db="EMBL/GenBank/DDBJ databases">
        <authorList>
            <person name="Broberg M."/>
        </authorList>
    </citation>
    <scope>NUCLEOTIDE SEQUENCE</scope>
</reference>